<gene>
    <name evidence="2" type="ORF">D6D19_03595</name>
</gene>
<name>A0A4V4IRZ5_AURPU</name>
<evidence type="ECO:0000313" key="3">
    <source>
        <dbReference type="Proteomes" id="UP000308802"/>
    </source>
</evidence>
<dbReference type="AlphaFoldDB" id="A0A4V4IRZ5"/>
<accession>A0A4V4IRZ5</accession>
<evidence type="ECO:0000256" key="1">
    <source>
        <dbReference type="SAM" id="MobiDB-lite"/>
    </source>
</evidence>
<feature type="compositionally biased region" description="Low complexity" evidence="1">
    <location>
        <begin position="212"/>
        <end position="227"/>
    </location>
</feature>
<organism evidence="2 3">
    <name type="scientific">Aureobasidium pullulans</name>
    <name type="common">Black yeast</name>
    <name type="synonym">Pullularia pullulans</name>
    <dbReference type="NCBI Taxonomy" id="5580"/>
    <lineage>
        <taxon>Eukaryota</taxon>
        <taxon>Fungi</taxon>
        <taxon>Dikarya</taxon>
        <taxon>Ascomycota</taxon>
        <taxon>Pezizomycotina</taxon>
        <taxon>Dothideomycetes</taxon>
        <taxon>Dothideomycetidae</taxon>
        <taxon>Dothideales</taxon>
        <taxon>Saccotheciaceae</taxon>
        <taxon>Aureobasidium</taxon>
    </lineage>
</organism>
<proteinExistence type="predicted"/>
<comment type="caution">
    <text evidence="2">The sequence shown here is derived from an EMBL/GenBank/DDBJ whole genome shotgun (WGS) entry which is preliminary data.</text>
</comment>
<protein>
    <submittedName>
        <fullName evidence="2">Uncharacterized protein</fullName>
    </submittedName>
</protein>
<dbReference type="Proteomes" id="UP000308802">
    <property type="component" value="Unassembled WGS sequence"/>
</dbReference>
<evidence type="ECO:0000313" key="2">
    <source>
        <dbReference type="EMBL" id="THW75937.1"/>
    </source>
</evidence>
<sequence>MDEPEPRSTKDAPYVKKTLEHADDLCDAGSYQECLTTLLDLLENYHMAVLPRMKVLIMLSTLVEDWQYAEDWRMNAEDIYLYCDRHRNEVFNDIVLRMFRTTLDRLEPSRRDVSDMTDEEVKFRADITGIVVGGPPPLAPSPRVEIEKTLTFLRGTPRCHWLVAVPHWIQEATSVNEIDEALHFAYREALISHYASLHPTGSVPNNVPEPPATTATSTTTTKNAETTSIQLPLRNLRETPAAAENSKVRRQLV</sequence>
<dbReference type="EMBL" id="QZAO01000080">
    <property type="protein sequence ID" value="THW75937.1"/>
    <property type="molecule type" value="Genomic_DNA"/>
</dbReference>
<reference evidence="2 3" key="1">
    <citation type="submission" date="2018-10" db="EMBL/GenBank/DDBJ databases">
        <title>Fifty Aureobasidium pullulans genomes reveal a recombining polyextremotolerant generalist.</title>
        <authorList>
            <person name="Gostincar C."/>
            <person name="Turk M."/>
            <person name="Zajc J."/>
            <person name="Gunde-Cimerman N."/>
        </authorList>
    </citation>
    <scope>NUCLEOTIDE SEQUENCE [LARGE SCALE GENOMIC DNA]</scope>
    <source>
        <strain evidence="2 3">EXF-10659</strain>
    </source>
</reference>
<feature type="region of interest" description="Disordered" evidence="1">
    <location>
        <begin position="201"/>
        <end position="253"/>
    </location>
</feature>